<protein>
    <submittedName>
        <fullName evidence="3">CPG4 domain-containing protein</fullName>
    </submittedName>
</protein>
<accession>A0A183UZ65</accession>
<proteinExistence type="predicted"/>
<dbReference type="EMBL" id="UYWY01021896">
    <property type="protein sequence ID" value="VDM45106.1"/>
    <property type="molecule type" value="Genomic_DNA"/>
</dbReference>
<name>A0A183UZ65_TOXCA</name>
<evidence type="ECO:0000313" key="2">
    <source>
        <dbReference type="Proteomes" id="UP000050794"/>
    </source>
</evidence>
<keyword evidence="2" id="KW-1185">Reference proteome</keyword>
<evidence type="ECO:0000313" key="1">
    <source>
        <dbReference type="EMBL" id="VDM45106.1"/>
    </source>
</evidence>
<reference evidence="1 2" key="2">
    <citation type="submission" date="2018-11" db="EMBL/GenBank/DDBJ databases">
        <authorList>
            <consortium name="Pathogen Informatics"/>
        </authorList>
    </citation>
    <scope>NUCLEOTIDE SEQUENCE [LARGE SCALE GENOMIC DNA]</scope>
</reference>
<evidence type="ECO:0000313" key="3">
    <source>
        <dbReference type="WBParaSite" id="TCNE_0001378501-mRNA-1"/>
    </source>
</evidence>
<gene>
    <name evidence="1" type="ORF">TCNE_LOCUS13785</name>
</gene>
<dbReference type="Gene3D" id="1.10.490.10">
    <property type="entry name" value="Globins"/>
    <property type="match status" value="1"/>
</dbReference>
<dbReference type="GO" id="GO:0020037">
    <property type="term" value="F:heme binding"/>
    <property type="evidence" value="ECO:0007669"/>
    <property type="project" value="InterPro"/>
</dbReference>
<dbReference type="GO" id="GO:0019825">
    <property type="term" value="F:oxygen binding"/>
    <property type="evidence" value="ECO:0007669"/>
    <property type="project" value="InterPro"/>
</dbReference>
<dbReference type="AlphaFoldDB" id="A0A183UZ65"/>
<dbReference type="InterPro" id="IPR012292">
    <property type="entry name" value="Globin/Proto"/>
</dbReference>
<organism evidence="2 3">
    <name type="scientific">Toxocara canis</name>
    <name type="common">Canine roundworm</name>
    <dbReference type="NCBI Taxonomy" id="6265"/>
    <lineage>
        <taxon>Eukaryota</taxon>
        <taxon>Metazoa</taxon>
        <taxon>Ecdysozoa</taxon>
        <taxon>Nematoda</taxon>
        <taxon>Chromadorea</taxon>
        <taxon>Rhabditida</taxon>
        <taxon>Spirurina</taxon>
        <taxon>Ascaridomorpha</taxon>
        <taxon>Ascaridoidea</taxon>
        <taxon>Toxocaridae</taxon>
        <taxon>Toxocara</taxon>
    </lineage>
</organism>
<dbReference type="Proteomes" id="UP000050794">
    <property type="component" value="Unassembled WGS sequence"/>
</dbReference>
<reference evidence="3" key="1">
    <citation type="submission" date="2016-06" db="UniProtKB">
        <authorList>
            <consortium name="WormBaseParasite"/>
        </authorList>
    </citation>
    <scope>IDENTIFICATION</scope>
</reference>
<sequence length="196" mass="21748">MFSETGDFGITLAEQLQLSRAVVANNAMAKELFQKASIIEGFSAGGKCCNIKEHARTLSELIDFCIHEIHSSTKVAHAQSQEASWQSLDVTLSKARCPNDPSKLNCKKIDRCMSIGEMHCGASDRSMNQVWDQFGDCLAEAITKAEPVRGKRECLKAWNALVSFIVDSTKGGYLAEYKRRTAKKWSRQENSATYST</sequence>
<dbReference type="WBParaSite" id="TCNE_0001378501-mRNA-1">
    <property type="protein sequence ID" value="TCNE_0001378501-mRNA-1"/>
    <property type="gene ID" value="TCNE_0001378501"/>
</dbReference>